<organism evidence="1 2">
    <name type="scientific">Actinoplanes siamensis</name>
    <dbReference type="NCBI Taxonomy" id="1223317"/>
    <lineage>
        <taxon>Bacteria</taxon>
        <taxon>Bacillati</taxon>
        <taxon>Actinomycetota</taxon>
        <taxon>Actinomycetes</taxon>
        <taxon>Micromonosporales</taxon>
        <taxon>Micromonosporaceae</taxon>
        <taxon>Actinoplanes</taxon>
    </lineage>
</organism>
<comment type="caution">
    <text evidence="1">The sequence shown here is derived from an EMBL/GenBank/DDBJ whole genome shotgun (WGS) entry which is preliminary data.</text>
</comment>
<dbReference type="RefSeq" id="WP_203685083.1">
    <property type="nucleotide sequence ID" value="NZ_BOMW01000102.1"/>
</dbReference>
<proteinExistence type="predicted"/>
<reference evidence="1" key="1">
    <citation type="submission" date="2021-01" db="EMBL/GenBank/DDBJ databases">
        <title>Whole genome shotgun sequence of Actinoplanes siamensis NBRC 109076.</title>
        <authorList>
            <person name="Komaki H."/>
            <person name="Tamura T."/>
        </authorList>
    </citation>
    <scope>NUCLEOTIDE SEQUENCE</scope>
    <source>
        <strain evidence="1">NBRC 109076</strain>
    </source>
</reference>
<dbReference type="EMBL" id="BOMW01000102">
    <property type="protein sequence ID" value="GIF09800.1"/>
    <property type="molecule type" value="Genomic_DNA"/>
</dbReference>
<evidence type="ECO:0000313" key="1">
    <source>
        <dbReference type="EMBL" id="GIF09800.1"/>
    </source>
</evidence>
<dbReference type="Proteomes" id="UP000629619">
    <property type="component" value="Unassembled WGS sequence"/>
</dbReference>
<accession>A0A919NFM7</accession>
<gene>
    <name evidence="1" type="ORF">Asi03nite_73380</name>
</gene>
<protein>
    <submittedName>
        <fullName evidence="1">Uncharacterized protein</fullName>
    </submittedName>
</protein>
<evidence type="ECO:0000313" key="2">
    <source>
        <dbReference type="Proteomes" id="UP000629619"/>
    </source>
</evidence>
<keyword evidence="2" id="KW-1185">Reference proteome</keyword>
<dbReference type="AlphaFoldDB" id="A0A919NFM7"/>
<name>A0A919NFM7_9ACTN</name>
<sequence>MPTKIVTHLYTPRSTVVEGTANVVRPIEAPEYAVTTGQYLNRADVAGAHAQAYDHDARARLRALS</sequence>